<evidence type="ECO:0000259" key="1">
    <source>
        <dbReference type="Pfam" id="PF13649"/>
    </source>
</evidence>
<protein>
    <recommendedName>
        <fullName evidence="5">Methyltransferase domain-containing protein</fullName>
    </recommendedName>
</protein>
<proteinExistence type="predicted"/>
<dbReference type="EMBL" id="JXAK01000005">
    <property type="protein sequence ID" value="KIL41869.1"/>
    <property type="molecule type" value="Genomic_DNA"/>
</dbReference>
<dbReference type="InterPro" id="IPR029063">
    <property type="entry name" value="SAM-dependent_MTases_sf"/>
</dbReference>
<dbReference type="InterPro" id="IPR048647">
    <property type="entry name" value="RlmA_N"/>
</dbReference>
<dbReference type="Pfam" id="PF13649">
    <property type="entry name" value="Methyltransf_25"/>
    <property type="match status" value="1"/>
</dbReference>
<gene>
    <name evidence="3" type="ORF">SD70_04445</name>
</gene>
<name>A0ABR5ALG4_9BACL</name>
<evidence type="ECO:0000313" key="3">
    <source>
        <dbReference type="EMBL" id="KIL41869.1"/>
    </source>
</evidence>
<comment type="caution">
    <text evidence="3">The sequence shown here is derived from an EMBL/GenBank/DDBJ whole genome shotgun (WGS) entry which is preliminary data.</text>
</comment>
<dbReference type="Gene3D" id="3.40.50.150">
    <property type="entry name" value="Vaccinia Virus protein VP39"/>
    <property type="match status" value="1"/>
</dbReference>
<evidence type="ECO:0008006" key="5">
    <source>
        <dbReference type="Google" id="ProtNLM"/>
    </source>
</evidence>
<sequence>MANNEIMICPVCHQGLKVNGNSYVCSNKHTFDIASKGYVNLLLSHQKNSKEPGDNKQMVLARNAFLNTGYYQRLSETINGIVVDYMKSGKQLKSANILDAGCGEGYYSDSLDKALKTDGIEANLFGIDISKDAVKLAATRNKTICFAIASTYHIPIAANTIDCLLQLFSPYSNHEFDRVMKKDSILISVIPGQHHLFGLKKLLYENPYANDEQEHPLVSFEPIGKLQLQYDIVIEDAETIKNLLMMTPYYWRTNLQKIQKLYEIDRLETPVDFVITTYAKKR</sequence>
<keyword evidence="4" id="KW-1185">Reference proteome</keyword>
<dbReference type="InterPro" id="IPR016718">
    <property type="entry name" value="rRNA_m1G-MeTrfase_A_prd"/>
</dbReference>
<feature type="domain" description="Methyltransferase" evidence="1">
    <location>
        <begin position="97"/>
        <end position="175"/>
    </location>
</feature>
<accession>A0ABR5ALG4</accession>
<evidence type="ECO:0000313" key="4">
    <source>
        <dbReference type="Proteomes" id="UP000031967"/>
    </source>
</evidence>
<dbReference type="RefSeq" id="WP_041046043.1">
    <property type="nucleotide sequence ID" value="NZ_JXAK01000005.1"/>
</dbReference>
<dbReference type="PIRSF" id="PIRSF018249">
    <property type="entry name" value="MyrA_prd"/>
    <property type="match status" value="1"/>
</dbReference>
<reference evidence="3 4" key="1">
    <citation type="submission" date="2014-12" db="EMBL/GenBank/DDBJ databases">
        <title>Draft genome sequence of Paenibacillus kamchatkensis strain B-2647.</title>
        <authorList>
            <person name="Karlyshev A.V."/>
            <person name="Kudryashova E.B."/>
        </authorList>
    </citation>
    <scope>NUCLEOTIDE SEQUENCE [LARGE SCALE GENOMIC DNA]</scope>
    <source>
        <strain evidence="3 4">VKM B-2647</strain>
    </source>
</reference>
<dbReference type="Proteomes" id="UP000031967">
    <property type="component" value="Unassembled WGS sequence"/>
</dbReference>
<feature type="domain" description="23S rRNA (guanine(745)-N(1))-methyltransferase N-terminal" evidence="2">
    <location>
        <begin position="8"/>
        <end position="50"/>
    </location>
</feature>
<dbReference type="InterPro" id="IPR041698">
    <property type="entry name" value="Methyltransf_25"/>
</dbReference>
<dbReference type="SUPFAM" id="SSF53335">
    <property type="entry name" value="S-adenosyl-L-methionine-dependent methyltransferases"/>
    <property type="match status" value="1"/>
</dbReference>
<organism evidence="3 4">
    <name type="scientific">Gordoniibacillus kamchatkensis</name>
    <dbReference type="NCBI Taxonomy" id="1590651"/>
    <lineage>
        <taxon>Bacteria</taxon>
        <taxon>Bacillati</taxon>
        <taxon>Bacillota</taxon>
        <taxon>Bacilli</taxon>
        <taxon>Bacillales</taxon>
        <taxon>Paenibacillaceae</taxon>
        <taxon>Gordoniibacillus</taxon>
    </lineage>
</organism>
<dbReference type="Pfam" id="PF21302">
    <property type="entry name" value="Zn_ribbon_RlmA"/>
    <property type="match status" value="1"/>
</dbReference>
<evidence type="ECO:0000259" key="2">
    <source>
        <dbReference type="Pfam" id="PF21302"/>
    </source>
</evidence>